<protein>
    <recommendedName>
        <fullName evidence="5">DNA mismatch repair proteins mutS family domain-containing protein</fullName>
    </recommendedName>
</protein>
<keyword evidence="4" id="KW-0472">Membrane</keyword>
<keyword evidence="3" id="KW-0238">DNA-binding</keyword>
<sequence>MTQTDINNEFKLPIAYIENKKEIEQHIITDLELKAKVTQQTEVSLYNYVFNPSNQFSQNTIDLWCQYYTSDKQFLKDSQKVIKKNMNYLLDSSQVDKVIAIMNEVKNANAGSGFNDKYYYIDIQMFESFNNNAQFLQWLSIYNMSSPVISLFLPVFFLILPLILLKLQGVPISILKYIEILKMVVSKHSIGQLFNIGSASWDKLIYIIISIGFYFLQVYQNIISCYRFYKNMKTIHEQLFVIRDYVDITLQHIEHYNQLHNGVKSYQPFITVMNKHASTLQLLKTDLDKVEPNKINIKKFKQVGHVMKCFYQLYKNKECFDSLNYSFGLNGYLDNLRGLRENIKQSHIAPCKIVGKNKKTKFVGAYFPTLVNSKPVKNTYYIDNHILITGPNAAGKTTLLKTTIFNIILSQQIGFGFYKKATLEPYDVIHCYINIPDTSGRDSLFQAEARRCKDILTAIDTMPLTTRHFCVFDELYSGTNPYEAIGSAYSFLNYLNKYKNVTFMLTTHYLDLCKRLDSTERIGNYNMKIMSDCSSRQDYMNFKYTYKMIKGISTIKGGIKVLIDLNYPKEIIENTHNFLETTF</sequence>
<accession>A0A6C0HG31</accession>
<dbReference type="Pfam" id="PF00488">
    <property type="entry name" value="MutS_V"/>
    <property type="match status" value="1"/>
</dbReference>
<keyword evidence="4" id="KW-0812">Transmembrane</keyword>
<dbReference type="GO" id="GO:0006298">
    <property type="term" value="P:mismatch repair"/>
    <property type="evidence" value="ECO:0007669"/>
    <property type="project" value="InterPro"/>
</dbReference>
<reference evidence="6" key="1">
    <citation type="journal article" date="2020" name="Nature">
        <title>Giant virus diversity and host interactions through global metagenomics.</title>
        <authorList>
            <person name="Schulz F."/>
            <person name="Roux S."/>
            <person name="Paez-Espino D."/>
            <person name="Jungbluth S."/>
            <person name="Walsh D.A."/>
            <person name="Denef V.J."/>
            <person name="McMahon K.D."/>
            <person name="Konstantinidis K.T."/>
            <person name="Eloe-Fadrosh E.A."/>
            <person name="Kyrpides N.C."/>
            <person name="Woyke T."/>
        </authorList>
    </citation>
    <scope>NUCLEOTIDE SEQUENCE</scope>
    <source>
        <strain evidence="6">GVMAG-M-3300023184-101</strain>
    </source>
</reference>
<dbReference type="GO" id="GO:0005829">
    <property type="term" value="C:cytosol"/>
    <property type="evidence" value="ECO:0007669"/>
    <property type="project" value="TreeGrafter"/>
</dbReference>
<keyword evidence="2" id="KW-0067">ATP-binding</keyword>
<dbReference type="GO" id="GO:0005524">
    <property type="term" value="F:ATP binding"/>
    <property type="evidence" value="ECO:0007669"/>
    <property type="project" value="UniProtKB-KW"/>
</dbReference>
<feature type="transmembrane region" description="Helical" evidence="4">
    <location>
        <begin position="204"/>
        <end position="223"/>
    </location>
</feature>
<evidence type="ECO:0000256" key="3">
    <source>
        <dbReference type="ARBA" id="ARBA00023125"/>
    </source>
</evidence>
<feature type="transmembrane region" description="Helical" evidence="4">
    <location>
        <begin position="148"/>
        <end position="167"/>
    </location>
</feature>
<dbReference type="GO" id="GO:0140664">
    <property type="term" value="F:ATP-dependent DNA damage sensor activity"/>
    <property type="evidence" value="ECO:0007669"/>
    <property type="project" value="InterPro"/>
</dbReference>
<dbReference type="EMBL" id="MN739949">
    <property type="protein sequence ID" value="QHT79414.1"/>
    <property type="molecule type" value="Genomic_DNA"/>
</dbReference>
<dbReference type="InterPro" id="IPR045076">
    <property type="entry name" value="MutS"/>
</dbReference>
<feature type="domain" description="DNA mismatch repair proteins mutS family" evidence="5">
    <location>
        <begin position="383"/>
        <end position="580"/>
    </location>
</feature>
<organism evidence="6">
    <name type="scientific">viral metagenome</name>
    <dbReference type="NCBI Taxonomy" id="1070528"/>
    <lineage>
        <taxon>unclassified sequences</taxon>
        <taxon>metagenomes</taxon>
        <taxon>organismal metagenomes</taxon>
    </lineage>
</organism>
<dbReference type="SMART" id="SM00534">
    <property type="entry name" value="MUTSac"/>
    <property type="match status" value="1"/>
</dbReference>
<evidence type="ECO:0000313" key="6">
    <source>
        <dbReference type="EMBL" id="QHT79414.1"/>
    </source>
</evidence>
<dbReference type="PANTHER" id="PTHR11361:SF99">
    <property type="entry name" value="DNA MISMATCH REPAIR PROTEIN"/>
    <property type="match status" value="1"/>
</dbReference>
<keyword evidence="4" id="KW-1133">Transmembrane helix</keyword>
<evidence type="ECO:0000259" key="5">
    <source>
        <dbReference type="SMART" id="SM00534"/>
    </source>
</evidence>
<evidence type="ECO:0000256" key="1">
    <source>
        <dbReference type="ARBA" id="ARBA00022741"/>
    </source>
</evidence>
<evidence type="ECO:0000256" key="2">
    <source>
        <dbReference type="ARBA" id="ARBA00022840"/>
    </source>
</evidence>
<dbReference type="PANTHER" id="PTHR11361">
    <property type="entry name" value="DNA MISMATCH REPAIR PROTEIN MUTS FAMILY MEMBER"/>
    <property type="match status" value="1"/>
</dbReference>
<name>A0A6C0HG31_9ZZZZ</name>
<evidence type="ECO:0000256" key="4">
    <source>
        <dbReference type="SAM" id="Phobius"/>
    </source>
</evidence>
<dbReference type="AlphaFoldDB" id="A0A6C0HG31"/>
<dbReference type="Gene3D" id="3.40.50.300">
    <property type="entry name" value="P-loop containing nucleotide triphosphate hydrolases"/>
    <property type="match status" value="1"/>
</dbReference>
<dbReference type="GO" id="GO:0030983">
    <property type="term" value="F:mismatched DNA binding"/>
    <property type="evidence" value="ECO:0007669"/>
    <property type="project" value="InterPro"/>
</dbReference>
<dbReference type="InterPro" id="IPR000432">
    <property type="entry name" value="DNA_mismatch_repair_MutS_C"/>
</dbReference>
<dbReference type="SUPFAM" id="SSF52540">
    <property type="entry name" value="P-loop containing nucleoside triphosphate hydrolases"/>
    <property type="match status" value="1"/>
</dbReference>
<keyword evidence="1" id="KW-0547">Nucleotide-binding</keyword>
<proteinExistence type="predicted"/>
<dbReference type="InterPro" id="IPR027417">
    <property type="entry name" value="P-loop_NTPase"/>
</dbReference>